<dbReference type="Proteomes" id="UP000075260">
    <property type="component" value="Unassembled WGS sequence"/>
</dbReference>
<name>A0A150QK19_SORCE</name>
<dbReference type="SUPFAM" id="SSF53244">
    <property type="entry name" value="MurD-like peptide ligases, peptide-binding domain"/>
    <property type="match status" value="1"/>
</dbReference>
<evidence type="ECO:0000256" key="4">
    <source>
        <dbReference type="ARBA" id="ARBA00022598"/>
    </source>
</evidence>
<dbReference type="Pfam" id="PF21799">
    <property type="entry name" value="MurD-like_N"/>
    <property type="match status" value="1"/>
</dbReference>
<dbReference type="GO" id="GO:0008764">
    <property type="term" value="F:UDP-N-acetylmuramoylalanine-D-glutamate ligase activity"/>
    <property type="evidence" value="ECO:0007669"/>
    <property type="project" value="UniProtKB-UniRule"/>
</dbReference>
<keyword evidence="3 7" id="KW-0963">Cytoplasm</keyword>
<dbReference type="EMBL" id="JEMA01000601">
    <property type="protein sequence ID" value="KYF67998.1"/>
    <property type="molecule type" value="Genomic_DNA"/>
</dbReference>
<dbReference type="GO" id="GO:0051301">
    <property type="term" value="P:cell division"/>
    <property type="evidence" value="ECO:0007669"/>
    <property type="project" value="UniProtKB-KW"/>
</dbReference>
<dbReference type="Pfam" id="PF08245">
    <property type="entry name" value="Mur_ligase_M"/>
    <property type="match status" value="1"/>
</dbReference>
<feature type="binding site" evidence="7">
    <location>
        <begin position="115"/>
        <end position="121"/>
    </location>
    <ligand>
        <name>ATP</name>
        <dbReference type="ChEBI" id="CHEBI:30616"/>
    </ligand>
</feature>
<dbReference type="GO" id="GO:0005524">
    <property type="term" value="F:ATP binding"/>
    <property type="evidence" value="ECO:0007669"/>
    <property type="project" value="UniProtKB-UniRule"/>
</dbReference>
<dbReference type="InterPro" id="IPR005762">
    <property type="entry name" value="MurD"/>
</dbReference>
<dbReference type="GO" id="GO:0005737">
    <property type="term" value="C:cytoplasm"/>
    <property type="evidence" value="ECO:0007669"/>
    <property type="project" value="UniProtKB-SubCell"/>
</dbReference>
<evidence type="ECO:0000256" key="2">
    <source>
        <dbReference type="ARBA" id="ARBA00004752"/>
    </source>
</evidence>
<protein>
    <recommendedName>
        <fullName evidence="7 8">UDP-N-acetylmuramoylalanine--D-glutamate ligase</fullName>
        <ecNumber evidence="7 8">6.3.2.9</ecNumber>
    </recommendedName>
    <alternativeName>
        <fullName evidence="7">D-glutamic acid-adding enzyme</fullName>
    </alternativeName>
    <alternativeName>
        <fullName evidence="7">UDP-N-acetylmuramoyl-L-alanyl-D-glutamate synthetase</fullName>
    </alternativeName>
</protein>
<dbReference type="PANTHER" id="PTHR43692:SF1">
    <property type="entry name" value="UDP-N-ACETYLMURAMOYLALANINE--D-GLUTAMATE LIGASE"/>
    <property type="match status" value="1"/>
</dbReference>
<dbReference type="InterPro" id="IPR004101">
    <property type="entry name" value="Mur_ligase_C"/>
</dbReference>
<evidence type="ECO:0000256" key="3">
    <source>
        <dbReference type="ARBA" id="ARBA00022490"/>
    </source>
</evidence>
<dbReference type="InterPro" id="IPR013221">
    <property type="entry name" value="Mur_ligase_cen"/>
</dbReference>
<dbReference type="RefSeq" id="WP_061609422.1">
    <property type="nucleotide sequence ID" value="NZ_JEMA01000601.1"/>
</dbReference>
<evidence type="ECO:0000313" key="11">
    <source>
        <dbReference type="EMBL" id="KYF67998.1"/>
    </source>
</evidence>
<dbReference type="Gene3D" id="3.40.50.720">
    <property type="entry name" value="NAD(P)-binding Rossmann-like Domain"/>
    <property type="match status" value="1"/>
</dbReference>
<keyword evidence="7 8" id="KW-0133">Cell shape</keyword>
<keyword evidence="7 8" id="KW-0131">Cell cycle</keyword>
<dbReference type="Gene3D" id="3.40.1190.10">
    <property type="entry name" value="Mur-like, catalytic domain"/>
    <property type="match status" value="1"/>
</dbReference>
<evidence type="ECO:0000259" key="9">
    <source>
        <dbReference type="Pfam" id="PF02875"/>
    </source>
</evidence>
<feature type="domain" description="Mur ligase central" evidence="10">
    <location>
        <begin position="113"/>
        <end position="285"/>
    </location>
</feature>
<dbReference type="Pfam" id="PF02875">
    <property type="entry name" value="Mur_ligase_C"/>
    <property type="match status" value="1"/>
</dbReference>
<evidence type="ECO:0000256" key="7">
    <source>
        <dbReference type="HAMAP-Rule" id="MF_00639"/>
    </source>
</evidence>
<keyword evidence="4 7" id="KW-0436">Ligase</keyword>
<dbReference type="UniPathway" id="UPA00219"/>
<evidence type="ECO:0000313" key="12">
    <source>
        <dbReference type="Proteomes" id="UP000075260"/>
    </source>
</evidence>
<sequence>MMDVRGRTVIVVGLGRSGVAAARLLVERGARVIANDGAPRDRLSAAAASLEAEGVALAPGGHDPALFEGADLVVVSPGVPSFPALDAVERSGREVIGELELASRFVSAPIVLVGGTNGKSTTTALTGAMLERAGLRTFVGGNFGTPLAEVAGEAWDVLVLEISSFQAERVPTLHARAHALLNITDDHLDRYPSFAAYADAKGNPFERMAPEDVAVVPLGDELVARQAARGRARVVTFSASDPRADVAVAGGAIVDRVAGASYPLERVRLTGAHNLANACASVALAAALGAPAEAIAEALARFEGLEHRTALVAHVDGVRYYDDSKGTNVGASVAALSGLRERKAVLIAGGRDKLGDYAPLVAALRDRGRALVVLGEAAERIAAAASGVLPIARASSMDEAVLAARSLAQPGDAVLLSPACSSFDMFRDYKDRGDAFVRAVRALQRSTGGSAGEVAS</sequence>
<accession>A0A150QK19</accession>
<comment type="subcellular location">
    <subcellularLocation>
        <location evidence="1 7 8">Cytoplasm</location>
    </subcellularLocation>
</comment>
<evidence type="ECO:0000256" key="6">
    <source>
        <dbReference type="ARBA" id="ARBA00022840"/>
    </source>
</evidence>
<feature type="domain" description="Mur ligase C-terminal" evidence="9">
    <location>
        <begin position="307"/>
        <end position="420"/>
    </location>
</feature>
<dbReference type="AlphaFoldDB" id="A0A150QK19"/>
<dbReference type="Gene3D" id="3.90.190.20">
    <property type="entry name" value="Mur ligase, C-terminal domain"/>
    <property type="match status" value="1"/>
</dbReference>
<comment type="catalytic activity">
    <reaction evidence="7 8">
        <text>UDP-N-acetyl-alpha-D-muramoyl-L-alanine + D-glutamate + ATP = UDP-N-acetyl-alpha-D-muramoyl-L-alanyl-D-glutamate + ADP + phosphate + H(+)</text>
        <dbReference type="Rhea" id="RHEA:16429"/>
        <dbReference type="ChEBI" id="CHEBI:15378"/>
        <dbReference type="ChEBI" id="CHEBI:29986"/>
        <dbReference type="ChEBI" id="CHEBI:30616"/>
        <dbReference type="ChEBI" id="CHEBI:43474"/>
        <dbReference type="ChEBI" id="CHEBI:83898"/>
        <dbReference type="ChEBI" id="CHEBI:83900"/>
        <dbReference type="ChEBI" id="CHEBI:456216"/>
        <dbReference type="EC" id="6.3.2.9"/>
    </reaction>
</comment>
<evidence type="ECO:0000256" key="1">
    <source>
        <dbReference type="ARBA" id="ARBA00004496"/>
    </source>
</evidence>
<dbReference type="GO" id="GO:0071555">
    <property type="term" value="P:cell wall organization"/>
    <property type="evidence" value="ECO:0007669"/>
    <property type="project" value="UniProtKB-KW"/>
</dbReference>
<comment type="similarity">
    <text evidence="7">Belongs to the MurCDEF family.</text>
</comment>
<comment type="function">
    <text evidence="7 8">Cell wall formation. Catalyzes the addition of glutamate to the nucleotide precursor UDP-N-acetylmuramoyl-L-alanine (UMA).</text>
</comment>
<evidence type="ECO:0000259" key="10">
    <source>
        <dbReference type="Pfam" id="PF08245"/>
    </source>
</evidence>
<dbReference type="SUPFAM" id="SSF51984">
    <property type="entry name" value="MurCD N-terminal domain"/>
    <property type="match status" value="1"/>
</dbReference>
<dbReference type="OrthoDB" id="9809796at2"/>
<comment type="caution">
    <text evidence="11">The sequence shown here is derived from an EMBL/GenBank/DDBJ whole genome shotgun (WGS) entry which is preliminary data.</text>
</comment>
<dbReference type="GO" id="GO:0009252">
    <property type="term" value="P:peptidoglycan biosynthetic process"/>
    <property type="evidence" value="ECO:0007669"/>
    <property type="project" value="UniProtKB-UniRule"/>
</dbReference>
<keyword evidence="6 7" id="KW-0067">ATP-binding</keyword>
<proteinExistence type="inferred from homology"/>
<evidence type="ECO:0000256" key="5">
    <source>
        <dbReference type="ARBA" id="ARBA00022741"/>
    </source>
</evidence>
<keyword evidence="7 8" id="KW-0132">Cell division</keyword>
<dbReference type="NCBIfam" id="TIGR01087">
    <property type="entry name" value="murD"/>
    <property type="match status" value="1"/>
</dbReference>
<keyword evidence="5 7" id="KW-0547">Nucleotide-binding</keyword>
<evidence type="ECO:0000256" key="8">
    <source>
        <dbReference type="RuleBase" id="RU003664"/>
    </source>
</evidence>
<dbReference type="HAMAP" id="MF_00639">
    <property type="entry name" value="MurD"/>
    <property type="match status" value="1"/>
</dbReference>
<dbReference type="EC" id="6.3.2.9" evidence="7 8"/>
<reference evidence="11 12" key="1">
    <citation type="submission" date="2014-02" db="EMBL/GenBank/DDBJ databases">
        <title>The small core and large imbalanced accessory genome model reveals a collaborative survival strategy of Sorangium cellulosum strains in nature.</title>
        <authorList>
            <person name="Han K."/>
            <person name="Peng R."/>
            <person name="Blom J."/>
            <person name="Li Y.-Z."/>
        </authorList>
    </citation>
    <scope>NUCLEOTIDE SEQUENCE [LARGE SCALE GENOMIC DNA]</scope>
    <source>
        <strain evidence="11 12">So0008-312</strain>
    </source>
</reference>
<dbReference type="InterPro" id="IPR036615">
    <property type="entry name" value="Mur_ligase_C_dom_sf"/>
</dbReference>
<gene>
    <name evidence="7" type="primary">murD</name>
    <name evidence="11" type="ORF">BE15_46465</name>
</gene>
<keyword evidence="7 8" id="KW-0573">Peptidoglycan synthesis</keyword>
<dbReference type="SUPFAM" id="SSF53623">
    <property type="entry name" value="MurD-like peptide ligases, catalytic domain"/>
    <property type="match status" value="1"/>
</dbReference>
<organism evidence="11 12">
    <name type="scientific">Sorangium cellulosum</name>
    <name type="common">Polyangium cellulosum</name>
    <dbReference type="NCBI Taxonomy" id="56"/>
    <lineage>
        <taxon>Bacteria</taxon>
        <taxon>Pseudomonadati</taxon>
        <taxon>Myxococcota</taxon>
        <taxon>Polyangia</taxon>
        <taxon>Polyangiales</taxon>
        <taxon>Polyangiaceae</taxon>
        <taxon>Sorangium</taxon>
    </lineage>
</organism>
<comment type="pathway">
    <text evidence="2 7 8">Cell wall biogenesis; peptidoglycan biosynthesis.</text>
</comment>
<dbReference type="PANTHER" id="PTHR43692">
    <property type="entry name" value="UDP-N-ACETYLMURAMOYLALANINE--D-GLUTAMATE LIGASE"/>
    <property type="match status" value="1"/>
</dbReference>
<dbReference type="InterPro" id="IPR036565">
    <property type="entry name" value="Mur-like_cat_sf"/>
</dbReference>
<keyword evidence="7 8" id="KW-0961">Cell wall biogenesis/degradation</keyword>
<dbReference type="GO" id="GO:0008360">
    <property type="term" value="P:regulation of cell shape"/>
    <property type="evidence" value="ECO:0007669"/>
    <property type="project" value="UniProtKB-KW"/>
</dbReference>